<evidence type="ECO:0000256" key="1">
    <source>
        <dbReference type="SAM" id="Coils"/>
    </source>
</evidence>
<feature type="domain" description="DUF1549" evidence="3">
    <location>
        <begin position="216"/>
        <end position="429"/>
    </location>
</feature>
<dbReference type="InterPro" id="IPR011444">
    <property type="entry name" value="DUF1549"/>
</dbReference>
<name>A0A5C5XX75_9PLAN</name>
<feature type="domain" description="DUF1553" evidence="4">
    <location>
        <begin position="582"/>
        <end position="883"/>
    </location>
</feature>
<dbReference type="AlphaFoldDB" id="A0A5C5XX75"/>
<dbReference type="InterPro" id="IPR011429">
    <property type="entry name" value="Cyt_c_Planctomycete-type"/>
</dbReference>
<dbReference type="InterPro" id="IPR036909">
    <property type="entry name" value="Cyt_c-like_dom_sf"/>
</dbReference>
<organism evidence="6 7">
    <name type="scientific">Crateriforma conspicua</name>
    <dbReference type="NCBI Taxonomy" id="2527996"/>
    <lineage>
        <taxon>Bacteria</taxon>
        <taxon>Pseudomonadati</taxon>
        <taxon>Planctomycetota</taxon>
        <taxon>Planctomycetia</taxon>
        <taxon>Planctomycetales</taxon>
        <taxon>Planctomycetaceae</taxon>
        <taxon>Crateriforma</taxon>
    </lineage>
</organism>
<dbReference type="PANTHER" id="PTHR35889">
    <property type="entry name" value="CYCLOINULO-OLIGOSACCHARIDE FRUCTANOTRANSFERASE-RELATED"/>
    <property type="match status" value="1"/>
</dbReference>
<keyword evidence="7" id="KW-1185">Reference proteome</keyword>
<evidence type="ECO:0000259" key="3">
    <source>
        <dbReference type="Pfam" id="PF07583"/>
    </source>
</evidence>
<dbReference type="SUPFAM" id="SSF46626">
    <property type="entry name" value="Cytochrome c"/>
    <property type="match status" value="1"/>
</dbReference>
<keyword evidence="1" id="KW-0175">Coiled coil</keyword>
<dbReference type="InterPro" id="IPR022655">
    <property type="entry name" value="DUF1553"/>
</dbReference>
<evidence type="ECO:0000259" key="4">
    <source>
        <dbReference type="Pfam" id="PF07587"/>
    </source>
</evidence>
<gene>
    <name evidence="6" type="ORF">Pan14r_02440</name>
</gene>
<evidence type="ECO:0000256" key="2">
    <source>
        <dbReference type="SAM" id="MobiDB-lite"/>
    </source>
</evidence>
<reference evidence="6 7" key="1">
    <citation type="submission" date="2019-02" db="EMBL/GenBank/DDBJ databases">
        <title>Deep-cultivation of Planctomycetes and their phenomic and genomic characterization uncovers novel biology.</title>
        <authorList>
            <person name="Wiegand S."/>
            <person name="Jogler M."/>
            <person name="Boedeker C."/>
            <person name="Pinto D."/>
            <person name="Vollmers J."/>
            <person name="Rivas-Marin E."/>
            <person name="Kohn T."/>
            <person name="Peeters S.H."/>
            <person name="Heuer A."/>
            <person name="Rast P."/>
            <person name="Oberbeckmann S."/>
            <person name="Bunk B."/>
            <person name="Jeske O."/>
            <person name="Meyerdierks A."/>
            <person name="Storesund J.E."/>
            <person name="Kallscheuer N."/>
            <person name="Luecker S."/>
            <person name="Lage O.M."/>
            <person name="Pohl T."/>
            <person name="Merkel B.J."/>
            <person name="Hornburger P."/>
            <person name="Mueller R.-W."/>
            <person name="Bruemmer F."/>
            <person name="Labrenz M."/>
            <person name="Spormann A.M."/>
            <person name="Op Den Camp H."/>
            <person name="Overmann J."/>
            <person name="Amann R."/>
            <person name="Jetten M.S.M."/>
            <person name="Mascher T."/>
            <person name="Medema M.H."/>
            <person name="Devos D.P."/>
            <person name="Kaster A.-K."/>
            <person name="Ovreas L."/>
            <person name="Rohde M."/>
            <person name="Galperin M.Y."/>
            <person name="Jogler C."/>
        </authorList>
    </citation>
    <scope>NUCLEOTIDE SEQUENCE [LARGE SCALE GENOMIC DNA]</scope>
    <source>
        <strain evidence="6 7">Pan14r</strain>
    </source>
</reference>
<dbReference type="Pfam" id="PF07587">
    <property type="entry name" value="PSD1"/>
    <property type="match status" value="1"/>
</dbReference>
<evidence type="ECO:0000259" key="5">
    <source>
        <dbReference type="Pfam" id="PF07635"/>
    </source>
</evidence>
<protein>
    <submittedName>
        <fullName evidence="6">Planctomycete cytochrome C</fullName>
    </submittedName>
</protein>
<dbReference type="EMBL" id="SJPL01000001">
    <property type="protein sequence ID" value="TWT68006.1"/>
    <property type="molecule type" value="Genomic_DNA"/>
</dbReference>
<sequence length="949" mass="106584">MFRCTGRLFIAAVFSFSTLRIMPAISRSAESTSVPNRSPWARLAVLASWMIGCTVAWTITASAQEDTDASITPEQLRFFETKIRPVLVEHCYRCHSSDGNGVRGGLLVDSRRGLADGGDSGPAIVPGDLDESLLYNAITYEDFRMPPGGRLPAQTIDDFRQWIEMGAPDPRVQEIQHVDSGVTDEDIRQGKSHWAYQPVRPSDPPQVSDDDWSTSEIDRFVFAKMRSNDLQPAVDAESNVVLRRLCFDLTGLPPTPQQIRSFQSAWEKNPQRAIRWATDRLLDSDEFGRHWGRHWLDVARYAESSGKEADMTFPHAWRYRDYVIDSFNDDKPYDQFVREQIAGDLLPAESDQQWAQQLIATGFLAIGPKTLTEQNPRQFQADLIDEQIDTTTRAILGVSVACARCHDHKFDPIPQTDYYALAGIFASTETYFGGIASRRARRGSDLLVLPIDDPNPFDPAVDANELKEIPQRLAQLRIDYAEARRQQRNQTADKSSDAQMRRNLLSQGQIDQQIATLTAKANSVDQSGQPLSFCMGVQDKDEPIDGRLFIRGDVTQPAQEVPRGFVRVLCDDPMQMPSDASGRLELARWMTDDQNPLTARVMVNRIWLHLLGRGLVEDPDNFGMSGTAPTHPELLDHLAAQFVENDWSVKSIVRQIVTSRTYRLSSTADDASFLADPENKYYSRGTYRRLNAESIRDAMLVTADQLNHQKPRASEIAKYGPTVLGPDGRPPQAAIRDEITKAIQSRFNESSLGRMRDAMRRRRGNSRSGASPRPTIDPSAPADVRSNDRSVYLPIARGSVPRSMDVFDFADTNMLIGKRDSSNTAQQALFLLNNDLVIRCSDDFARRLIRENDRPVDLIRDAYLIAYAREATADEIAQAVRFLRTAASTTEEESFATTGPLGRPGMNRASRFSARRIPQQRDGRSDVNVEAVRQFCHSLLASAEFRYLD</sequence>
<dbReference type="GO" id="GO:0009055">
    <property type="term" value="F:electron transfer activity"/>
    <property type="evidence" value="ECO:0007669"/>
    <property type="project" value="InterPro"/>
</dbReference>
<evidence type="ECO:0000313" key="6">
    <source>
        <dbReference type="EMBL" id="TWT68006.1"/>
    </source>
</evidence>
<feature type="coiled-coil region" evidence="1">
    <location>
        <begin position="466"/>
        <end position="493"/>
    </location>
</feature>
<proteinExistence type="predicted"/>
<comment type="caution">
    <text evidence="6">The sequence shown here is derived from an EMBL/GenBank/DDBJ whole genome shotgun (WGS) entry which is preliminary data.</text>
</comment>
<feature type="domain" description="Cytochrome C Planctomycete-type" evidence="5">
    <location>
        <begin position="91"/>
        <end position="147"/>
    </location>
</feature>
<dbReference type="Pfam" id="PF07583">
    <property type="entry name" value="PSCyt2"/>
    <property type="match status" value="1"/>
</dbReference>
<dbReference type="Proteomes" id="UP000317238">
    <property type="component" value="Unassembled WGS sequence"/>
</dbReference>
<dbReference type="GO" id="GO:0020037">
    <property type="term" value="F:heme binding"/>
    <property type="evidence" value="ECO:0007669"/>
    <property type="project" value="InterPro"/>
</dbReference>
<evidence type="ECO:0000313" key="7">
    <source>
        <dbReference type="Proteomes" id="UP000317238"/>
    </source>
</evidence>
<dbReference type="PANTHER" id="PTHR35889:SF3">
    <property type="entry name" value="F-BOX DOMAIN-CONTAINING PROTEIN"/>
    <property type="match status" value="1"/>
</dbReference>
<accession>A0A5C5XX75</accession>
<dbReference type="Pfam" id="PF07635">
    <property type="entry name" value="PSCyt1"/>
    <property type="match status" value="1"/>
</dbReference>
<feature type="region of interest" description="Disordered" evidence="2">
    <location>
        <begin position="750"/>
        <end position="785"/>
    </location>
</feature>